<proteinExistence type="inferred from homology"/>
<feature type="domain" description="Calcineurin-like phosphoesterase" evidence="3">
    <location>
        <begin position="1"/>
        <end position="152"/>
    </location>
</feature>
<evidence type="ECO:0000256" key="2">
    <source>
        <dbReference type="RuleBase" id="RU362039"/>
    </source>
</evidence>
<dbReference type="EC" id="3.1.4.-" evidence="2"/>
<sequence>MKIVILGDTHMPKMGKKFPERLRKELDNADLILHTGDWQTIDVVENLSVYAPIKGVVGNVDGEDIQKRFPEKLIVELPSLRIGLTHGHGRGKTTEKRAMDTFKDEPIDLLIFGHSHIPIHRKVGDLTIFNPGSPTDKRRQPHYSFGLLKSSNNSEWVLEHVLYDDKN</sequence>
<dbReference type="Pfam" id="PF12850">
    <property type="entry name" value="Metallophos_2"/>
    <property type="match status" value="1"/>
</dbReference>
<gene>
    <name evidence="4" type="ORF">ACFOZY_08175</name>
</gene>
<evidence type="ECO:0000313" key="4">
    <source>
        <dbReference type="EMBL" id="MFC4410398.1"/>
    </source>
</evidence>
<dbReference type="Gene3D" id="3.60.21.10">
    <property type="match status" value="1"/>
</dbReference>
<comment type="caution">
    <text evidence="4">The sequence shown here is derived from an EMBL/GenBank/DDBJ whole genome shotgun (WGS) entry which is preliminary data.</text>
</comment>
<dbReference type="InterPro" id="IPR029052">
    <property type="entry name" value="Metallo-depent_PP-like"/>
</dbReference>
<dbReference type="InterPro" id="IPR000979">
    <property type="entry name" value="Phosphodiesterase_MJ0936/Vps29"/>
</dbReference>
<dbReference type="SUPFAM" id="SSF56300">
    <property type="entry name" value="Metallo-dependent phosphatases"/>
    <property type="match status" value="1"/>
</dbReference>
<organism evidence="4 5">
    <name type="scientific">Chungangia koreensis</name>
    <dbReference type="NCBI Taxonomy" id="752657"/>
    <lineage>
        <taxon>Bacteria</taxon>
        <taxon>Bacillati</taxon>
        <taxon>Bacillota</taxon>
        <taxon>Bacilli</taxon>
        <taxon>Lactobacillales</taxon>
        <taxon>Chungangia</taxon>
    </lineage>
</organism>
<keyword evidence="5" id="KW-1185">Reference proteome</keyword>
<comment type="similarity">
    <text evidence="1 2">Belongs to the metallophosphoesterase superfamily. YfcE family.</text>
</comment>
<evidence type="ECO:0000313" key="5">
    <source>
        <dbReference type="Proteomes" id="UP001595817"/>
    </source>
</evidence>
<evidence type="ECO:0000256" key="1">
    <source>
        <dbReference type="ARBA" id="ARBA00008950"/>
    </source>
</evidence>
<comment type="cofactor">
    <cofactor evidence="2">
        <name>a divalent metal cation</name>
        <dbReference type="ChEBI" id="CHEBI:60240"/>
    </cofactor>
</comment>
<dbReference type="PANTHER" id="PTHR11124">
    <property type="entry name" value="VACUOLAR SORTING PROTEIN VPS29"/>
    <property type="match status" value="1"/>
</dbReference>
<name>A0ABV8X4T1_9LACT</name>
<dbReference type="EMBL" id="JBHSEC010000014">
    <property type="protein sequence ID" value="MFC4410398.1"/>
    <property type="molecule type" value="Genomic_DNA"/>
</dbReference>
<accession>A0ABV8X4T1</accession>
<dbReference type="InterPro" id="IPR024654">
    <property type="entry name" value="Calcineurin-like_PHP_lpxH"/>
</dbReference>
<dbReference type="NCBIfam" id="TIGR00040">
    <property type="entry name" value="yfcE"/>
    <property type="match status" value="1"/>
</dbReference>
<reference evidence="5" key="1">
    <citation type="journal article" date="2019" name="Int. J. Syst. Evol. Microbiol.">
        <title>The Global Catalogue of Microorganisms (GCM) 10K type strain sequencing project: providing services to taxonomists for standard genome sequencing and annotation.</title>
        <authorList>
            <consortium name="The Broad Institute Genomics Platform"/>
            <consortium name="The Broad Institute Genome Sequencing Center for Infectious Disease"/>
            <person name="Wu L."/>
            <person name="Ma J."/>
        </authorList>
    </citation>
    <scope>NUCLEOTIDE SEQUENCE [LARGE SCALE GENOMIC DNA]</scope>
    <source>
        <strain evidence="5">CCUG 59778</strain>
    </source>
</reference>
<dbReference type="Proteomes" id="UP001595817">
    <property type="component" value="Unassembled WGS sequence"/>
</dbReference>
<dbReference type="RefSeq" id="WP_378154192.1">
    <property type="nucleotide sequence ID" value="NZ_JBHSEC010000014.1"/>
</dbReference>
<keyword evidence="2" id="KW-0479">Metal-binding</keyword>
<evidence type="ECO:0000259" key="3">
    <source>
        <dbReference type="Pfam" id="PF12850"/>
    </source>
</evidence>
<protein>
    <recommendedName>
        <fullName evidence="2">Phosphoesterase</fullName>
        <ecNumber evidence="2">3.1.4.-</ecNumber>
    </recommendedName>
</protein>